<dbReference type="Pfam" id="PF22895">
    <property type="entry name" value="DUF7024"/>
    <property type="match status" value="1"/>
</dbReference>
<keyword evidence="1" id="KW-1133">Transmembrane helix</keyword>
<feature type="transmembrane region" description="Helical" evidence="1">
    <location>
        <begin position="369"/>
        <end position="391"/>
    </location>
</feature>
<proteinExistence type="predicted"/>
<evidence type="ECO:0000256" key="1">
    <source>
        <dbReference type="SAM" id="Phobius"/>
    </source>
</evidence>
<name>A0A562IYP0_9GAMM</name>
<organism evidence="3 4">
    <name type="scientific">Azomonas agilis</name>
    <dbReference type="NCBI Taxonomy" id="116849"/>
    <lineage>
        <taxon>Bacteria</taxon>
        <taxon>Pseudomonadati</taxon>
        <taxon>Pseudomonadota</taxon>
        <taxon>Gammaproteobacteria</taxon>
        <taxon>Pseudomonadales</taxon>
        <taxon>Pseudomonadaceae</taxon>
        <taxon>Azomonas</taxon>
    </lineage>
</organism>
<dbReference type="AlphaFoldDB" id="A0A562IYP0"/>
<dbReference type="EMBL" id="VLKG01000003">
    <property type="protein sequence ID" value="TWH76038.1"/>
    <property type="molecule type" value="Genomic_DNA"/>
</dbReference>
<gene>
    <name evidence="3" type="ORF">LX59_00957</name>
</gene>
<evidence type="ECO:0000313" key="3">
    <source>
        <dbReference type="EMBL" id="TWH76038.1"/>
    </source>
</evidence>
<feature type="transmembrane region" description="Helical" evidence="1">
    <location>
        <begin position="106"/>
        <end position="126"/>
    </location>
</feature>
<sequence length="696" mass="77760">MSGSNFYNSIPFRKYGFYCSNMLLTPRPSLLGLLICLLIGCSVSVVLGQDANWDLKNYHLYNAYSYLNNRLEVDALAAGIQTYFHPLLDIPYYWLSTFVLFDYPRILAFVAGIPYGFLIFLVLWISAEVFFALSVPQWRALSLLATVFGVTGAATLSQAGTTFNEVTLAVFVLAGLVTLLFSIRNYGCINMKAALVSGVLIGTAAGLKLTAVIYAPAAVLAVLLFDGVNKKNIGAVLVFCLGWWLAFLVLWGVWGYQLYQLTGNPLFPMFNHIFGSSWMEVSPGGMDNRFKPTSWFQALFYPFYWIIEGPMTVAEPSFADPRFAVSFIAFLGVILLLLFNRSTQTSSTANFILIFIGGSYILWETLFSILRYAVAIEALLGIVVGAFLVLLARRMFKLKKDTMGLVCFLVFSLLVISFTNYPHWGRKQYAETVFADPEVQFSENTQFLLLSKPLAYFAPILGKNVKDVSFIGINEDYPGFSRFELGAIIKSKIAKHTGDRFAIFLDHDLAFVPAKLDEFNLEWVKSSCRKLDLNINAEKTYLCSVKERSGESQVFYFNNNQVGTNVLASGWSTPEAWGVWSNSVSSRVNLPIAADVKANYSISFNMHAYLSSTHPQLTAHVFINGQWLQDISFNYPSGVVDKIFRLDLPDNIVQSNSNGLTIEFKYNNPKSPKSLALSSDERLLGVGLVWIKLTQL</sequence>
<feature type="transmembrane region" description="Helical" evidence="1">
    <location>
        <begin position="403"/>
        <end position="424"/>
    </location>
</feature>
<accession>A0A562IYP0</accession>
<feature type="domain" description="DUF7024" evidence="2">
    <location>
        <begin position="551"/>
        <end position="694"/>
    </location>
</feature>
<dbReference type="Proteomes" id="UP000319627">
    <property type="component" value="Unassembled WGS sequence"/>
</dbReference>
<reference evidence="3 4" key="1">
    <citation type="submission" date="2019-07" db="EMBL/GenBank/DDBJ databases">
        <title>Genomic Encyclopedia of Type Strains, Phase I: the one thousand microbial genomes (KMG-I) project.</title>
        <authorList>
            <person name="Kyrpides N."/>
        </authorList>
    </citation>
    <scope>NUCLEOTIDE SEQUENCE [LARGE SCALE GENOMIC DNA]</scope>
    <source>
        <strain evidence="3 4">DSM 375</strain>
    </source>
</reference>
<feature type="transmembrane region" description="Helical" evidence="1">
    <location>
        <begin position="323"/>
        <end position="340"/>
    </location>
</feature>
<keyword evidence="1" id="KW-0472">Membrane</keyword>
<keyword evidence="1" id="KW-0812">Transmembrane</keyword>
<evidence type="ECO:0000313" key="4">
    <source>
        <dbReference type="Proteomes" id="UP000319627"/>
    </source>
</evidence>
<evidence type="ECO:0000259" key="2">
    <source>
        <dbReference type="Pfam" id="PF22895"/>
    </source>
</evidence>
<feature type="transmembrane region" description="Helical" evidence="1">
    <location>
        <begin position="199"/>
        <end position="225"/>
    </location>
</feature>
<comment type="caution">
    <text evidence="3">The sequence shown here is derived from an EMBL/GenBank/DDBJ whole genome shotgun (WGS) entry which is preliminary data.</text>
</comment>
<feature type="transmembrane region" description="Helical" evidence="1">
    <location>
        <begin position="138"/>
        <end position="156"/>
    </location>
</feature>
<feature type="transmembrane region" description="Helical" evidence="1">
    <location>
        <begin position="347"/>
        <end position="363"/>
    </location>
</feature>
<dbReference type="InterPro" id="IPR054288">
    <property type="entry name" value="DUF7024"/>
</dbReference>
<feature type="transmembrane region" description="Helical" evidence="1">
    <location>
        <begin position="232"/>
        <end position="254"/>
    </location>
</feature>
<keyword evidence="4" id="KW-1185">Reference proteome</keyword>
<feature type="transmembrane region" description="Helical" evidence="1">
    <location>
        <begin position="168"/>
        <end position="187"/>
    </location>
</feature>
<protein>
    <recommendedName>
        <fullName evidence="2">DUF7024 domain-containing protein</fullName>
    </recommendedName>
</protein>